<evidence type="ECO:0000313" key="7">
    <source>
        <dbReference type="Proteomes" id="UP000092177"/>
    </source>
</evidence>
<reference evidence="7" key="1">
    <citation type="journal article" date="2017" name="BMC Genomics">
        <title>Gapless genome assembly of Colletotrichum higginsianum reveals chromosome structure and association of transposable elements with secondary metabolite gene clusters.</title>
        <authorList>
            <person name="Dallery J.-F."/>
            <person name="Lapalu N."/>
            <person name="Zampounis A."/>
            <person name="Pigne S."/>
            <person name="Luyten I."/>
            <person name="Amselem J."/>
            <person name="Wittenberg A.H.J."/>
            <person name="Zhou S."/>
            <person name="de Queiroz M.V."/>
            <person name="Robin G.P."/>
            <person name="Auger A."/>
            <person name="Hainaut M."/>
            <person name="Henrissat B."/>
            <person name="Kim K.-T."/>
            <person name="Lee Y.-H."/>
            <person name="Lespinet O."/>
            <person name="Schwartz D.C."/>
            <person name="Thon M.R."/>
            <person name="O'Connell R.J."/>
        </authorList>
    </citation>
    <scope>NUCLEOTIDE SEQUENCE [LARGE SCALE GENOMIC DNA]</scope>
    <source>
        <strain evidence="7">IMI 349063</strain>
    </source>
</reference>
<dbReference type="GeneID" id="28865618"/>
<evidence type="ECO:0000256" key="4">
    <source>
        <dbReference type="ARBA" id="ARBA00023002"/>
    </source>
</evidence>
<organism evidence="6 7">
    <name type="scientific">Colletotrichum higginsianum (strain IMI 349063)</name>
    <name type="common">Crucifer anthracnose fungus</name>
    <dbReference type="NCBI Taxonomy" id="759273"/>
    <lineage>
        <taxon>Eukaryota</taxon>
        <taxon>Fungi</taxon>
        <taxon>Dikarya</taxon>
        <taxon>Ascomycota</taxon>
        <taxon>Pezizomycotina</taxon>
        <taxon>Sordariomycetes</taxon>
        <taxon>Hypocreomycetidae</taxon>
        <taxon>Glomerellales</taxon>
        <taxon>Glomerellaceae</taxon>
        <taxon>Colletotrichum</taxon>
        <taxon>Colletotrichum destructivum species complex</taxon>
    </lineage>
</organism>
<dbReference type="CDD" id="cd11041">
    <property type="entry name" value="CYP503A1-like"/>
    <property type="match status" value="1"/>
</dbReference>
<dbReference type="RefSeq" id="XP_018159361.1">
    <property type="nucleotide sequence ID" value="XM_018301511.1"/>
</dbReference>
<dbReference type="InterPro" id="IPR001128">
    <property type="entry name" value="Cyt_P450"/>
</dbReference>
<name>A0A1B7YG35_COLHI</name>
<sequence length="609" mass="67969">MSSQEAAPLVALGASAGLWQAALTLLVTLVVGYLAKTSLSSNSLSKIPLVGLEIGDEEKRRLAYLGGAKNIYQQGYQKFKDGIFQITTSRTVPVVIVHPRFLNELSKLPPQILSADAAVNEGMEAKYTQLWTIPVVPHAIKTMLTPGLGKSHHSWFLFFVFFCKKANIHVIQVRLTEIVAEELQEAFSRELPDCKDWSSVQVHPTLLRIVAAGAGRVFVGPELCRDEKYLDSSINFTGDVMTARNAVQQMRQWLRPFLAHRLPEVQRLSQHRAEAEEFLRPVILKRRKMMADPDQERPDDLLSWLMEAQATSGKGSDRDLAEQQLGIGFAAIHTTTLTGTNAFYNLAAMPDVAAELRDEVSTVLAENKGAFTTKALHEMKKLDSFLKETLRCHPFVFGEIQTRSPIYLSAWLVGKKEGKKRNNLANFLIPFEARLADTTTLEPIATFQRKALKDITLSNGQVIPAGTTIECPNYAVSHDEALFEDADEFDAFRFYKLREKAALERTPDQTSDASMQNQFASVSQNSLAFGYGREACPGRFFSANELKVIFSIALLQYEMKLAEGSEGRYPNMEFGQLASSPRSPSLPVHAFDSMRLSRLSTLLTRVMEQ</sequence>
<protein>
    <submittedName>
        <fullName evidence="6">Ent-kaurene oxidase</fullName>
    </submittedName>
</protein>
<dbReference type="KEGG" id="chig:CH63R_06536"/>
<dbReference type="GO" id="GO:0020037">
    <property type="term" value="F:heme binding"/>
    <property type="evidence" value="ECO:0007669"/>
    <property type="project" value="InterPro"/>
</dbReference>
<keyword evidence="5" id="KW-0408">Iron</keyword>
<dbReference type="PANTHER" id="PTHR46206">
    <property type="entry name" value="CYTOCHROME P450"/>
    <property type="match status" value="1"/>
</dbReference>
<dbReference type="Gene3D" id="1.10.630.10">
    <property type="entry name" value="Cytochrome P450"/>
    <property type="match status" value="2"/>
</dbReference>
<dbReference type="GO" id="GO:0005506">
    <property type="term" value="F:iron ion binding"/>
    <property type="evidence" value="ECO:0007669"/>
    <property type="project" value="InterPro"/>
</dbReference>
<dbReference type="PANTHER" id="PTHR46206:SF7">
    <property type="entry name" value="P450, PUTATIVE (EUROFUNG)-RELATED"/>
    <property type="match status" value="1"/>
</dbReference>
<gene>
    <name evidence="6" type="ORF">CH63R_06536</name>
</gene>
<accession>A0A1B7YG35</accession>
<dbReference type="InterPro" id="IPR036396">
    <property type="entry name" value="Cyt_P450_sf"/>
</dbReference>
<dbReference type="Proteomes" id="UP000092177">
    <property type="component" value="Chromosome 4"/>
</dbReference>
<dbReference type="OrthoDB" id="1844152at2759"/>
<comment type="similarity">
    <text evidence="2">Belongs to the cytochrome P450 family.</text>
</comment>
<dbReference type="GO" id="GO:0016705">
    <property type="term" value="F:oxidoreductase activity, acting on paired donors, with incorporation or reduction of molecular oxygen"/>
    <property type="evidence" value="ECO:0007669"/>
    <property type="project" value="InterPro"/>
</dbReference>
<proteinExistence type="inferred from homology"/>
<evidence type="ECO:0000256" key="1">
    <source>
        <dbReference type="ARBA" id="ARBA00001971"/>
    </source>
</evidence>
<evidence type="ECO:0000313" key="6">
    <source>
        <dbReference type="EMBL" id="OBR10844.1"/>
    </source>
</evidence>
<keyword evidence="7" id="KW-1185">Reference proteome</keyword>
<comment type="cofactor">
    <cofactor evidence="1">
        <name>heme</name>
        <dbReference type="ChEBI" id="CHEBI:30413"/>
    </cofactor>
</comment>
<dbReference type="GO" id="GO:0004497">
    <property type="term" value="F:monooxygenase activity"/>
    <property type="evidence" value="ECO:0007669"/>
    <property type="project" value="InterPro"/>
</dbReference>
<evidence type="ECO:0000256" key="5">
    <source>
        <dbReference type="ARBA" id="ARBA00023004"/>
    </source>
</evidence>
<dbReference type="AlphaFoldDB" id="A0A1B7YG35"/>
<evidence type="ECO:0000256" key="2">
    <source>
        <dbReference type="ARBA" id="ARBA00010617"/>
    </source>
</evidence>
<keyword evidence="3" id="KW-0479">Metal-binding</keyword>
<evidence type="ECO:0000256" key="3">
    <source>
        <dbReference type="ARBA" id="ARBA00022723"/>
    </source>
</evidence>
<dbReference type="SUPFAM" id="SSF48264">
    <property type="entry name" value="Cytochrome P450"/>
    <property type="match status" value="2"/>
</dbReference>
<comment type="caution">
    <text evidence="6">The sequence shown here is derived from an EMBL/GenBank/DDBJ whole genome shotgun (WGS) entry which is preliminary data.</text>
</comment>
<dbReference type="EMBL" id="LTAN01000004">
    <property type="protein sequence ID" value="OBR10844.1"/>
    <property type="molecule type" value="Genomic_DNA"/>
</dbReference>
<dbReference type="VEuPathDB" id="FungiDB:CH63R_06536"/>
<dbReference type="Pfam" id="PF00067">
    <property type="entry name" value="p450"/>
    <property type="match status" value="2"/>
</dbReference>
<keyword evidence="4" id="KW-0560">Oxidoreductase</keyword>